<evidence type="ECO:0000259" key="1">
    <source>
        <dbReference type="Pfam" id="PF06276"/>
    </source>
</evidence>
<comment type="caution">
    <text evidence="2">The sequence shown here is derived from an EMBL/GenBank/DDBJ whole genome shotgun (WGS) entry which is preliminary data.</text>
</comment>
<dbReference type="EMBL" id="QWVT01000030">
    <property type="protein sequence ID" value="RID82906.1"/>
    <property type="molecule type" value="Genomic_DNA"/>
</dbReference>
<proteinExistence type="predicted"/>
<dbReference type="GO" id="GO:0003824">
    <property type="term" value="F:catalytic activity"/>
    <property type="evidence" value="ECO:0007669"/>
    <property type="project" value="UniProtKB-ARBA"/>
</dbReference>
<protein>
    <recommendedName>
        <fullName evidence="1">Aerobactin siderophore biosynthesis IucA/IucC-like C-terminal domain-containing protein</fullName>
    </recommendedName>
</protein>
<accession>A0A398B549</accession>
<reference evidence="2 3" key="1">
    <citation type="submission" date="2018-08" db="EMBL/GenBank/DDBJ databases">
        <title>Bacillus jemisoniae sp. nov., Bacillus chryseoplanitiae sp. nov., Bacillus resnikiae sp. nov., and Bacillus frankliniae sp. nov., isolated from Viking spacecraft and associated surfaces.</title>
        <authorList>
            <person name="Seuylemezian A."/>
            <person name="Vaishampayan P."/>
        </authorList>
    </citation>
    <scope>NUCLEOTIDE SEQUENCE [LARGE SCALE GENOMIC DNA]</scope>
    <source>
        <strain evidence="2 3">JJ-247</strain>
    </source>
</reference>
<dbReference type="Pfam" id="PF06276">
    <property type="entry name" value="FhuF"/>
    <property type="match status" value="1"/>
</dbReference>
<feature type="domain" description="Aerobactin siderophore biosynthesis IucA/IucC-like C-terminal" evidence="1">
    <location>
        <begin position="156"/>
        <end position="220"/>
    </location>
</feature>
<dbReference type="Proteomes" id="UP000265816">
    <property type="component" value="Unassembled WGS sequence"/>
</dbReference>
<sequence length="287" mass="33151">MSLAWSVKWQRTRCSVLRFAFRTAEEGVSSRRRRLPVAVKLTLKEAEKLERFRFSSNADIQAPAVNIGHIIDKAKVHQFLKEVQQEVQAPDLRVAASVFTKRFAFVAVIYLYALTVWNKRLLLSLDAVILINNKSKGNWLPEYYVKNLEAVEFQGGDREEWRKEALEHLFQHIVFPVLDSLANAGQVSKLVLWENIAVYIFWLYENVLEQSSDPRIQSDFDYIVNLAPGSLFGKCSRNPLKNSKPVLSKDLNETVRIRKSCCFSYQLGEKQTYCKICPLSCRQLMKN</sequence>
<dbReference type="OrthoDB" id="5870636at2"/>
<gene>
    <name evidence="2" type="ORF">D1970_17590</name>
</gene>
<name>A0A398B549_9BACI</name>
<dbReference type="AlphaFoldDB" id="A0A398B549"/>
<organism evidence="2 3">
    <name type="scientific">Mesobacillus zeae</name>
    <dbReference type="NCBI Taxonomy" id="1917180"/>
    <lineage>
        <taxon>Bacteria</taxon>
        <taxon>Bacillati</taxon>
        <taxon>Bacillota</taxon>
        <taxon>Bacilli</taxon>
        <taxon>Bacillales</taxon>
        <taxon>Bacillaceae</taxon>
        <taxon>Mesobacillus</taxon>
    </lineage>
</organism>
<evidence type="ECO:0000313" key="3">
    <source>
        <dbReference type="Proteomes" id="UP000265816"/>
    </source>
</evidence>
<dbReference type="InterPro" id="IPR022770">
    <property type="entry name" value="IucA/IucC-like_C"/>
</dbReference>
<evidence type="ECO:0000313" key="2">
    <source>
        <dbReference type="EMBL" id="RID82906.1"/>
    </source>
</evidence>
<keyword evidence="3" id="KW-1185">Reference proteome</keyword>